<gene>
    <name evidence="1" type="ORF">MSAN_01987200</name>
</gene>
<comment type="caution">
    <text evidence="1">The sequence shown here is derived from an EMBL/GenBank/DDBJ whole genome shotgun (WGS) entry which is preliminary data.</text>
</comment>
<evidence type="ECO:0000313" key="1">
    <source>
        <dbReference type="EMBL" id="KAF7343659.1"/>
    </source>
</evidence>
<reference evidence="1" key="1">
    <citation type="submission" date="2020-05" db="EMBL/GenBank/DDBJ databases">
        <title>Mycena genomes resolve the evolution of fungal bioluminescence.</title>
        <authorList>
            <person name="Tsai I.J."/>
        </authorList>
    </citation>
    <scope>NUCLEOTIDE SEQUENCE</scope>
    <source>
        <strain evidence="1">160909Yilan</strain>
    </source>
</reference>
<dbReference type="OrthoDB" id="2986351at2759"/>
<proteinExistence type="predicted"/>
<keyword evidence="2" id="KW-1185">Reference proteome</keyword>
<accession>A0A8H7CMX2</accession>
<sequence length="187" mass="20680">MSRSVPRWDDFAPFKHRKKNSVAVDPIQLQLTPELRFLLAYILVLGVIPGPNKPKDSDSFLWPTVQELLRSPRGPGILALSNSMFVLRAYLILVFGDIPAVSMFMKMKGHNGISPCRMCKIIGLWIPGARGTEHYVPLDRSCHPDVKADHQAVKVYDATNLPLRTHDEIITQGKEVEAAPTTAAAGG</sequence>
<name>A0A8H7CMX2_9AGAR</name>
<protein>
    <submittedName>
        <fullName evidence="1">Uncharacterized protein</fullName>
    </submittedName>
</protein>
<organism evidence="1 2">
    <name type="scientific">Mycena sanguinolenta</name>
    <dbReference type="NCBI Taxonomy" id="230812"/>
    <lineage>
        <taxon>Eukaryota</taxon>
        <taxon>Fungi</taxon>
        <taxon>Dikarya</taxon>
        <taxon>Basidiomycota</taxon>
        <taxon>Agaricomycotina</taxon>
        <taxon>Agaricomycetes</taxon>
        <taxon>Agaricomycetidae</taxon>
        <taxon>Agaricales</taxon>
        <taxon>Marasmiineae</taxon>
        <taxon>Mycenaceae</taxon>
        <taxon>Mycena</taxon>
    </lineage>
</organism>
<evidence type="ECO:0000313" key="2">
    <source>
        <dbReference type="Proteomes" id="UP000623467"/>
    </source>
</evidence>
<dbReference type="EMBL" id="JACAZH010000023">
    <property type="protein sequence ID" value="KAF7343659.1"/>
    <property type="molecule type" value="Genomic_DNA"/>
</dbReference>
<dbReference type="Proteomes" id="UP000623467">
    <property type="component" value="Unassembled WGS sequence"/>
</dbReference>
<dbReference type="AlphaFoldDB" id="A0A8H7CMX2"/>